<dbReference type="InterPro" id="IPR043154">
    <property type="entry name" value="Sec-1-like_dom1"/>
</dbReference>
<organism evidence="2 3">
    <name type="scientific">Hexamita inflata</name>
    <dbReference type="NCBI Taxonomy" id="28002"/>
    <lineage>
        <taxon>Eukaryota</taxon>
        <taxon>Metamonada</taxon>
        <taxon>Diplomonadida</taxon>
        <taxon>Hexamitidae</taxon>
        <taxon>Hexamitinae</taxon>
        <taxon>Hexamita</taxon>
    </lineage>
</organism>
<dbReference type="Pfam" id="PF00995">
    <property type="entry name" value="Sec1"/>
    <property type="match status" value="1"/>
</dbReference>
<dbReference type="InterPro" id="IPR027482">
    <property type="entry name" value="Sec1-like_dom2"/>
</dbReference>
<dbReference type="SUPFAM" id="SSF56815">
    <property type="entry name" value="Sec1/munc18-like (SM) proteins"/>
    <property type="match status" value="1"/>
</dbReference>
<dbReference type="Proteomes" id="UP001642409">
    <property type="component" value="Unassembled WGS sequence"/>
</dbReference>
<protein>
    <submittedName>
        <fullName evidence="2">Sec1_family protein</fullName>
    </submittedName>
</protein>
<comment type="similarity">
    <text evidence="1">Belongs to the STXBP/unc-18/SEC1 family.</text>
</comment>
<evidence type="ECO:0000256" key="1">
    <source>
        <dbReference type="ARBA" id="ARBA00009884"/>
    </source>
</evidence>
<dbReference type="Gene3D" id="3.40.50.1910">
    <property type="match status" value="2"/>
</dbReference>
<accession>A0ABP1J9S5</accession>
<sequence length="687" mass="78652">MSTNLSNHPIYKFFPQTRDVIGDSMRQNLMKSSLKQISEFLIKGNAYGVLIMDDITLPMISSLFSVSELTQLRFVLKEKLHFNREPQQKMFAIYAFVPTTQNVNRIAMDFGFIEGKTKVQTVAEIKQIRQDEKCCVPTNRFYNPYNYRGLFLLPTKDFNEQILIDTGLINLTGKTKYNSMNMSFIVRESHFIDLQEPDSFKNLFFSKTVETKPYVESVSSKIAQIMQNLGVGNLNIKFQKLSSNNITSQIAEAVQKKVKKLEGSSPRQQTLLILDRGFDPLSLISYNLLFGPLVTDLMDVNTHFSTIEENGSKLNVNISESNMAYSCTKQLYFLAAKEQINKSAQDFKNVANAKSDVRITDGNNQVIIPQLDESQQTSFKVIVDKQSQKLEEILTLYTQLNKWINDKTIKLIFDAEKAIFGTMTNFAGMGLNDLMKQQVMDNKYLLQGILEYSKKQSANQIVGLRLIMLIILTFTLIGEAGNEKTVNELLDCVQKEQLKADKKYAYAARNYQQFLKKHCNINRNLQFILNLFSKRFDVESELKGQIMPSVLDILCRCMNNGDSVIFDALFQGNDVQKTLKVGQVQVQTEAKELELAKARFYAESETSKVETEKQMKEDRETFDRREKVFVYIAGGATYNEIVSAHNNSLEPGKLGFFNQGTQFKEREFILISDFWAQPGKFIDMMTE</sequence>
<comment type="caution">
    <text evidence="2">The sequence shown here is derived from an EMBL/GenBank/DDBJ whole genome shotgun (WGS) entry which is preliminary data.</text>
</comment>
<evidence type="ECO:0000313" key="3">
    <source>
        <dbReference type="Proteomes" id="UP001642409"/>
    </source>
</evidence>
<dbReference type="PANTHER" id="PTHR11679">
    <property type="entry name" value="VESICLE PROTEIN SORTING-ASSOCIATED"/>
    <property type="match status" value="1"/>
</dbReference>
<gene>
    <name evidence="2" type="ORF">HINF_LOCUS34877</name>
</gene>
<dbReference type="Gene3D" id="3.40.50.2060">
    <property type="match status" value="1"/>
</dbReference>
<dbReference type="InterPro" id="IPR036045">
    <property type="entry name" value="Sec1-like_sf"/>
</dbReference>
<dbReference type="EMBL" id="CAXDID020000125">
    <property type="protein sequence ID" value="CAL6033254.1"/>
    <property type="molecule type" value="Genomic_DNA"/>
</dbReference>
<proteinExistence type="inferred from homology"/>
<name>A0ABP1J9S5_9EUKA</name>
<dbReference type="InterPro" id="IPR001619">
    <property type="entry name" value="Sec1-like"/>
</dbReference>
<reference evidence="2 3" key="1">
    <citation type="submission" date="2024-07" db="EMBL/GenBank/DDBJ databases">
        <authorList>
            <person name="Akdeniz Z."/>
        </authorList>
    </citation>
    <scope>NUCLEOTIDE SEQUENCE [LARGE SCALE GENOMIC DNA]</scope>
</reference>
<evidence type="ECO:0000313" key="2">
    <source>
        <dbReference type="EMBL" id="CAL6033254.1"/>
    </source>
</evidence>
<keyword evidence="3" id="KW-1185">Reference proteome</keyword>